<evidence type="ECO:0000313" key="3">
    <source>
        <dbReference type="Proteomes" id="UP000283269"/>
    </source>
</evidence>
<dbReference type="EMBL" id="NHYD01001201">
    <property type="protein sequence ID" value="PPQ91953.1"/>
    <property type="molecule type" value="Genomic_DNA"/>
</dbReference>
<evidence type="ECO:0000313" key="2">
    <source>
        <dbReference type="EMBL" id="PPQ91953.1"/>
    </source>
</evidence>
<comment type="caution">
    <text evidence="2">The sequence shown here is derived from an EMBL/GenBank/DDBJ whole genome shotgun (WGS) entry which is preliminary data.</text>
</comment>
<evidence type="ECO:0000256" key="1">
    <source>
        <dbReference type="SAM" id="MobiDB-lite"/>
    </source>
</evidence>
<sequence length="180" mass="20266">MSTTPSQKDAKAIAPRGKQRKRFLEKNTAPRDDAYSTFAIGRSNIGSFHSGDTGKDIHYESGKAPQTPGTTEKYTALKIKSSMPLYFPGRFATETRPKTFLQFQSETSEIYNHSYAFDMWLTNVQKETKAALKAKQINTKKERVKSRKERLKPKPAAATDTGQPTPEGLDRQIRKMVSFA</sequence>
<dbReference type="Proteomes" id="UP000283269">
    <property type="component" value="Unassembled WGS sequence"/>
</dbReference>
<organism evidence="2 3">
    <name type="scientific">Psilocybe cyanescens</name>
    <dbReference type="NCBI Taxonomy" id="93625"/>
    <lineage>
        <taxon>Eukaryota</taxon>
        <taxon>Fungi</taxon>
        <taxon>Dikarya</taxon>
        <taxon>Basidiomycota</taxon>
        <taxon>Agaricomycotina</taxon>
        <taxon>Agaricomycetes</taxon>
        <taxon>Agaricomycetidae</taxon>
        <taxon>Agaricales</taxon>
        <taxon>Agaricineae</taxon>
        <taxon>Strophariaceae</taxon>
        <taxon>Psilocybe</taxon>
    </lineage>
</organism>
<dbReference type="AlphaFoldDB" id="A0A409XMD9"/>
<name>A0A409XMD9_PSICY</name>
<proteinExistence type="predicted"/>
<reference evidence="2 3" key="1">
    <citation type="journal article" date="2018" name="Evol. Lett.">
        <title>Horizontal gene cluster transfer increased hallucinogenic mushroom diversity.</title>
        <authorList>
            <person name="Reynolds H.T."/>
            <person name="Vijayakumar V."/>
            <person name="Gluck-Thaler E."/>
            <person name="Korotkin H.B."/>
            <person name="Matheny P.B."/>
            <person name="Slot J.C."/>
        </authorList>
    </citation>
    <scope>NUCLEOTIDE SEQUENCE [LARGE SCALE GENOMIC DNA]</scope>
    <source>
        <strain evidence="2 3">2631</strain>
    </source>
</reference>
<keyword evidence="3" id="KW-1185">Reference proteome</keyword>
<feature type="region of interest" description="Disordered" evidence="1">
    <location>
        <begin position="133"/>
        <end position="172"/>
    </location>
</feature>
<feature type="region of interest" description="Disordered" evidence="1">
    <location>
        <begin position="1"/>
        <end position="29"/>
    </location>
</feature>
<gene>
    <name evidence="2" type="ORF">CVT25_000996</name>
</gene>
<accession>A0A409XMD9</accession>
<dbReference type="InParanoid" id="A0A409XMD9"/>
<feature type="compositionally biased region" description="Basic residues" evidence="1">
    <location>
        <begin position="142"/>
        <end position="153"/>
    </location>
</feature>
<protein>
    <submittedName>
        <fullName evidence="2">Uncharacterized protein</fullName>
    </submittedName>
</protein>